<protein>
    <submittedName>
        <fullName evidence="3">Thioredoxin</fullName>
    </submittedName>
</protein>
<evidence type="ECO:0000313" key="2">
    <source>
        <dbReference type="EMBL" id="HGQ59343.1"/>
    </source>
</evidence>
<organism evidence="3">
    <name type="scientific">Staphylothermus marinus</name>
    <dbReference type="NCBI Taxonomy" id="2280"/>
    <lineage>
        <taxon>Archaea</taxon>
        <taxon>Thermoproteota</taxon>
        <taxon>Thermoprotei</taxon>
        <taxon>Desulfurococcales</taxon>
        <taxon>Desulfurococcaceae</taxon>
        <taxon>Staphylothermus</taxon>
    </lineage>
</organism>
<accession>A0A7C4NNX9</accession>
<dbReference type="EMBL" id="DTBE01000038">
    <property type="protein sequence ID" value="HGQ59343.1"/>
    <property type="molecule type" value="Genomic_DNA"/>
</dbReference>
<dbReference type="Pfam" id="PF00085">
    <property type="entry name" value="Thioredoxin"/>
    <property type="match status" value="1"/>
</dbReference>
<dbReference type="EMBL" id="DTBP01000020">
    <property type="protein sequence ID" value="HGQ74064.1"/>
    <property type="molecule type" value="Genomic_DNA"/>
</dbReference>
<gene>
    <name evidence="2" type="ORF">ENU09_01265</name>
    <name evidence="3" type="ORF">ENU20_03185</name>
</gene>
<reference evidence="3" key="1">
    <citation type="journal article" date="2020" name="mSystems">
        <title>Genome- and Community-Level Interaction Insights into Carbon Utilization and Element Cycling Functions of Hydrothermarchaeota in Hydrothermal Sediment.</title>
        <authorList>
            <person name="Zhou Z."/>
            <person name="Liu Y."/>
            <person name="Xu W."/>
            <person name="Pan J."/>
            <person name="Luo Z.H."/>
            <person name="Li M."/>
        </authorList>
    </citation>
    <scope>NUCLEOTIDE SEQUENCE [LARGE SCALE GENOMIC DNA]</scope>
    <source>
        <strain evidence="2">SpSt-638</strain>
        <strain evidence="3">SpSt-648</strain>
    </source>
</reference>
<dbReference type="Gene3D" id="3.40.30.10">
    <property type="entry name" value="Glutaredoxin"/>
    <property type="match status" value="1"/>
</dbReference>
<dbReference type="AlphaFoldDB" id="A0A7C4NNX9"/>
<feature type="domain" description="Thioredoxin" evidence="1">
    <location>
        <begin position="5"/>
        <end position="83"/>
    </location>
</feature>
<sequence>MLEIRNREEFNRALLSNEVVFVQYYSSINNKFDFIREVIKRLCETIDPRILVLSINIDESPELARDTDALPCFRVYYNGKMVFEQIDFFYQLDLDLSVLRRGIRSVFNSLNVNYRV</sequence>
<name>A0A7C4NNX9_STAMA</name>
<dbReference type="CDD" id="cd02947">
    <property type="entry name" value="TRX_family"/>
    <property type="match status" value="1"/>
</dbReference>
<dbReference type="InterPro" id="IPR013766">
    <property type="entry name" value="Thioredoxin_domain"/>
</dbReference>
<evidence type="ECO:0000259" key="1">
    <source>
        <dbReference type="Pfam" id="PF00085"/>
    </source>
</evidence>
<proteinExistence type="predicted"/>
<evidence type="ECO:0000313" key="3">
    <source>
        <dbReference type="EMBL" id="HGQ74064.1"/>
    </source>
</evidence>
<comment type="caution">
    <text evidence="3">The sequence shown here is derived from an EMBL/GenBank/DDBJ whole genome shotgun (WGS) entry which is preliminary data.</text>
</comment>
<dbReference type="SUPFAM" id="SSF52833">
    <property type="entry name" value="Thioredoxin-like"/>
    <property type="match status" value="1"/>
</dbReference>
<dbReference type="InterPro" id="IPR036249">
    <property type="entry name" value="Thioredoxin-like_sf"/>
</dbReference>